<proteinExistence type="predicted"/>
<gene>
    <name evidence="2" type="ORF">C0J50_11515</name>
</gene>
<dbReference type="AlphaFoldDB" id="A0AAD5ABS8"/>
<keyword evidence="3" id="KW-1185">Reference proteome</keyword>
<sequence length="151" mass="16318">MAPGQRNSFLSGAWRHSAGQRAVASVSQPTLYTGYVRTITASQNRGISSVSEKIWVNDYKVCCLFPPACGEVQGKAVLTADADGHDKSERPSVSARNWQPQQLQSQNALTKQDMQAASDVCGHTALPTRTEAARAETMSLEPQKTPSSRDP</sequence>
<dbReference type="Proteomes" id="UP001205998">
    <property type="component" value="Unassembled WGS sequence"/>
</dbReference>
<feature type="compositionally biased region" description="Polar residues" evidence="1">
    <location>
        <begin position="140"/>
        <end position="151"/>
    </location>
</feature>
<evidence type="ECO:0000256" key="1">
    <source>
        <dbReference type="SAM" id="MobiDB-lite"/>
    </source>
</evidence>
<reference evidence="2" key="1">
    <citation type="submission" date="2018-07" db="EMBL/GenBank/DDBJ databases">
        <title>Comparative genomics of catfishes provides insights into carnivory and benthic adaptation.</title>
        <authorList>
            <person name="Zhang Y."/>
            <person name="Wang D."/>
            <person name="Peng Z."/>
            <person name="Zheng S."/>
            <person name="Shao F."/>
            <person name="Tao W."/>
        </authorList>
    </citation>
    <scope>NUCLEOTIDE SEQUENCE</scope>
    <source>
        <strain evidence="2">Chongqing</strain>
    </source>
</reference>
<feature type="region of interest" description="Disordered" evidence="1">
    <location>
        <begin position="80"/>
        <end position="151"/>
    </location>
</feature>
<evidence type="ECO:0000313" key="3">
    <source>
        <dbReference type="Proteomes" id="UP001205998"/>
    </source>
</evidence>
<accession>A0AAD5ABS8</accession>
<dbReference type="EMBL" id="MU563244">
    <property type="protein sequence ID" value="KAI5613155.1"/>
    <property type="molecule type" value="Genomic_DNA"/>
</dbReference>
<organism evidence="2 3">
    <name type="scientific">Silurus asotus</name>
    <name type="common">Amur catfish</name>
    <name type="synonym">Parasilurus asotus</name>
    <dbReference type="NCBI Taxonomy" id="30991"/>
    <lineage>
        <taxon>Eukaryota</taxon>
        <taxon>Metazoa</taxon>
        <taxon>Chordata</taxon>
        <taxon>Craniata</taxon>
        <taxon>Vertebrata</taxon>
        <taxon>Euteleostomi</taxon>
        <taxon>Actinopterygii</taxon>
        <taxon>Neopterygii</taxon>
        <taxon>Teleostei</taxon>
        <taxon>Ostariophysi</taxon>
        <taxon>Siluriformes</taxon>
        <taxon>Siluridae</taxon>
        <taxon>Silurus</taxon>
    </lineage>
</organism>
<protein>
    <submittedName>
        <fullName evidence="2">Uncharacterized protein</fullName>
    </submittedName>
</protein>
<comment type="caution">
    <text evidence="2">The sequence shown here is derived from an EMBL/GenBank/DDBJ whole genome shotgun (WGS) entry which is preliminary data.</text>
</comment>
<feature type="compositionally biased region" description="Polar residues" evidence="1">
    <location>
        <begin position="94"/>
        <end position="115"/>
    </location>
</feature>
<name>A0AAD5ABS8_SILAS</name>
<evidence type="ECO:0000313" key="2">
    <source>
        <dbReference type="EMBL" id="KAI5613155.1"/>
    </source>
</evidence>